<dbReference type="EC" id="2.1.1.77" evidence="3"/>
<geneLocation type="plasmid" evidence="12 13">
    <name>pshk1</name>
</geneLocation>
<evidence type="ECO:0000256" key="9">
    <source>
        <dbReference type="ARBA" id="ARBA00030757"/>
    </source>
</evidence>
<name>A0ABY5Q957_9ACTN</name>
<accession>A0ABY5Q957</accession>
<evidence type="ECO:0000256" key="7">
    <source>
        <dbReference type="ARBA" id="ARBA00022679"/>
    </source>
</evidence>
<reference evidence="12" key="1">
    <citation type="submission" date="2022-08" db="EMBL/GenBank/DDBJ databases">
        <authorList>
            <person name="Tian L."/>
        </authorList>
    </citation>
    <scope>NUCLEOTIDE SEQUENCE</scope>
    <source>
        <strain evidence="12">CM253</strain>
        <plasmid evidence="12">pshk1</plasmid>
    </source>
</reference>
<keyword evidence="13" id="KW-1185">Reference proteome</keyword>
<dbReference type="RefSeq" id="WP_257858463.1">
    <property type="nucleotide sequence ID" value="NZ_CP102517.1"/>
</dbReference>
<organism evidence="12 13">
    <name type="scientific">Streptomyces yangpuensis</name>
    <dbReference type="NCBI Taxonomy" id="1648182"/>
    <lineage>
        <taxon>Bacteria</taxon>
        <taxon>Bacillati</taxon>
        <taxon>Actinomycetota</taxon>
        <taxon>Actinomycetes</taxon>
        <taxon>Kitasatosporales</taxon>
        <taxon>Streptomycetaceae</taxon>
        <taxon>Streptomyces</taxon>
    </lineage>
</organism>
<dbReference type="Gene3D" id="3.40.50.150">
    <property type="entry name" value="Vaccinia Virus protein VP39"/>
    <property type="match status" value="1"/>
</dbReference>
<comment type="subcellular location">
    <subcellularLocation>
        <location evidence="1">Cytoplasm</location>
    </subcellularLocation>
</comment>
<protein>
    <recommendedName>
        <fullName evidence="4">Protein-L-isoaspartate O-methyltransferase</fullName>
        <ecNumber evidence="3">2.1.1.77</ecNumber>
    </recommendedName>
    <alternativeName>
        <fullName evidence="11">L-isoaspartyl protein carboxyl methyltransferase</fullName>
    </alternativeName>
    <alternativeName>
        <fullName evidence="9">Protein L-isoaspartyl methyltransferase</fullName>
    </alternativeName>
    <alternativeName>
        <fullName evidence="10">Protein-beta-aspartate methyltransferase</fullName>
    </alternativeName>
</protein>
<evidence type="ECO:0000313" key="12">
    <source>
        <dbReference type="EMBL" id="UUY52764.1"/>
    </source>
</evidence>
<evidence type="ECO:0000256" key="8">
    <source>
        <dbReference type="ARBA" id="ARBA00022691"/>
    </source>
</evidence>
<dbReference type="GO" id="GO:0032259">
    <property type="term" value="P:methylation"/>
    <property type="evidence" value="ECO:0007669"/>
    <property type="project" value="UniProtKB-KW"/>
</dbReference>
<dbReference type="PANTHER" id="PTHR11579:SF0">
    <property type="entry name" value="PROTEIN-L-ISOASPARTATE(D-ASPARTATE) O-METHYLTRANSFERASE"/>
    <property type="match status" value="1"/>
</dbReference>
<evidence type="ECO:0000256" key="1">
    <source>
        <dbReference type="ARBA" id="ARBA00004496"/>
    </source>
</evidence>
<evidence type="ECO:0000256" key="11">
    <source>
        <dbReference type="ARBA" id="ARBA00031350"/>
    </source>
</evidence>
<evidence type="ECO:0000256" key="5">
    <source>
        <dbReference type="ARBA" id="ARBA00022490"/>
    </source>
</evidence>
<dbReference type="Proteomes" id="UP001057738">
    <property type="component" value="Plasmid pshk1"/>
</dbReference>
<evidence type="ECO:0000313" key="13">
    <source>
        <dbReference type="Proteomes" id="UP001057738"/>
    </source>
</evidence>
<dbReference type="InterPro" id="IPR000682">
    <property type="entry name" value="PCMT"/>
</dbReference>
<dbReference type="PANTHER" id="PTHR11579">
    <property type="entry name" value="PROTEIN-L-ISOASPARTATE O-METHYLTRANSFERASE"/>
    <property type="match status" value="1"/>
</dbReference>
<dbReference type="InterPro" id="IPR029063">
    <property type="entry name" value="SAM-dependent_MTases_sf"/>
</dbReference>
<keyword evidence="6 12" id="KW-0489">Methyltransferase</keyword>
<dbReference type="GO" id="GO:0008168">
    <property type="term" value="F:methyltransferase activity"/>
    <property type="evidence" value="ECO:0007669"/>
    <property type="project" value="UniProtKB-KW"/>
</dbReference>
<dbReference type="Pfam" id="PF01135">
    <property type="entry name" value="PCMT"/>
    <property type="match status" value="1"/>
</dbReference>
<dbReference type="GeneID" id="95579045"/>
<dbReference type="CDD" id="cd02440">
    <property type="entry name" value="AdoMet_MTases"/>
    <property type="match status" value="1"/>
</dbReference>
<keyword evidence="5" id="KW-0963">Cytoplasm</keyword>
<keyword evidence="7" id="KW-0808">Transferase</keyword>
<sequence>MTVIAHQERPSRTELGRCLMESGALSSDWAPAFAAVDRAAFLPQVMWPFIPAEQLGEAPHSRAVTVDRRTDPAAWYGYADSDLSVVTQWDDGAHRGDHPGTVPTSSSSQPSVVFRLLAALDVDAGMRVLDAGTGTGETAALLAHRCGAANVTTIDVDPAVSAAARERLCTLGLYAEVVTGDALAGHPDRGPYDRLLCTFGVRSIPHAWVEQVRPGGVIVAPYGTHYSSRDAAARLTVHADGTASGPFVTAVEFMKARSHRTVWPDAEQYVKEWPGSTGTAVQPDQLADAHHAVSLAVPHVAHTTHTEPDGAPAAWWYSLTDRSWAAVRWPEEYGPGIVYQHGPRRLWDAVEAACGWWEAQGSPALDRFGLTVGPDGETPWLDAPGNLLPGARWR</sequence>
<dbReference type="SUPFAM" id="SSF53335">
    <property type="entry name" value="S-adenosyl-L-methionine-dependent methyltransferases"/>
    <property type="match status" value="1"/>
</dbReference>
<dbReference type="EMBL" id="CP102517">
    <property type="protein sequence ID" value="UUY52764.1"/>
    <property type="molecule type" value="Genomic_DNA"/>
</dbReference>
<gene>
    <name evidence="12" type="ORF">NRK68_36530</name>
</gene>
<evidence type="ECO:0000256" key="3">
    <source>
        <dbReference type="ARBA" id="ARBA00011890"/>
    </source>
</evidence>
<evidence type="ECO:0000256" key="2">
    <source>
        <dbReference type="ARBA" id="ARBA00005369"/>
    </source>
</evidence>
<evidence type="ECO:0000256" key="6">
    <source>
        <dbReference type="ARBA" id="ARBA00022603"/>
    </source>
</evidence>
<keyword evidence="8" id="KW-0949">S-adenosyl-L-methionine</keyword>
<keyword evidence="12" id="KW-0614">Plasmid</keyword>
<evidence type="ECO:0000256" key="10">
    <source>
        <dbReference type="ARBA" id="ARBA00031323"/>
    </source>
</evidence>
<proteinExistence type="inferred from homology"/>
<evidence type="ECO:0000256" key="4">
    <source>
        <dbReference type="ARBA" id="ARBA00013346"/>
    </source>
</evidence>
<comment type="similarity">
    <text evidence="2">Belongs to the methyltransferase superfamily. L-isoaspartyl/D-aspartyl protein methyltransferase family.</text>
</comment>